<comment type="caution">
    <text evidence="1">The sequence shown here is derived from an EMBL/GenBank/DDBJ whole genome shotgun (WGS) entry which is preliminary data.</text>
</comment>
<dbReference type="Proteomes" id="UP000008974">
    <property type="component" value="Unassembled WGS sequence"/>
</dbReference>
<accession>E1F5G0</accession>
<gene>
    <name evidence="1" type="ORF">GLP15_4044</name>
</gene>
<evidence type="ECO:0000313" key="2">
    <source>
        <dbReference type="Proteomes" id="UP000008974"/>
    </source>
</evidence>
<organism evidence="1 2">
    <name type="scientific">Giardia intestinalis (strain P15)</name>
    <name type="common">Giardia lamblia</name>
    <dbReference type="NCBI Taxonomy" id="658858"/>
    <lineage>
        <taxon>Eukaryota</taxon>
        <taxon>Metamonada</taxon>
        <taxon>Diplomonadida</taxon>
        <taxon>Hexamitidae</taxon>
        <taxon>Giardiinae</taxon>
        <taxon>Giardia</taxon>
    </lineage>
</organism>
<proteinExistence type="predicted"/>
<dbReference type="OrthoDB" id="10256576at2759"/>
<reference evidence="1 2" key="1">
    <citation type="journal article" date="2010" name="BMC Genomics">
        <title>Genome analysis and comparative genomics of a Giardia intestinalis assemblage E isolate.</title>
        <authorList>
            <person name="Jerlstrom-Hultqvist J."/>
            <person name="Franzen O."/>
            <person name="Ankarklev J."/>
            <person name="Xu F."/>
            <person name="Nohynkova E."/>
            <person name="Andersson J.O."/>
            <person name="Svard S.G."/>
            <person name="Andersson B."/>
        </authorList>
    </citation>
    <scope>NUCLEOTIDE SEQUENCE [LARGE SCALE GENOMIC DNA]</scope>
    <source>
        <strain evidence="1 2">P15</strain>
    </source>
</reference>
<dbReference type="AlphaFoldDB" id="E1F5G0"/>
<dbReference type="EMBL" id="ACVC01000186">
    <property type="protein sequence ID" value="EFO62311.1"/>
    <property type="molecule type" value="Genomic_DNA"/>
</dbReference>
<sequence length="595" mass="67454">MKNEYGKRGFLRNKRLFGPGRFHNDIRPHEPLHITVQHHQAKPEEEEQITSYVPHNELHFQQQQQAHVQREKGLILSTHFVDNSALYLYSCGDYTLIWNGGNRVFFRNIARKNSDADNQYNSLLLPTFFDSSVTSIAFRDSYIFYSTATAIYALQITSSLGPIYTQPVCLARKQLTDPGPLHSLTVHKTENLYVITIAAGYGVQYSLETGIYLSSPSSIILYEISSMMLKDSSVPSHNLNLDYNTEPLELSSSIHAYKYVLNQPIFAITTAIDQGAPSFFREAHLQGSKYRSSYPDLWPYNILDNQLKFYEEASFLKICISTATMQPIQPEILIITFLINLRDNLLGIDDNQDMVFLRVWHLPFINRSIGITLDTLYPAKDPLALSDDGSWLLCWSSATKTKYSLWILAFDVSFSSLITTDLHGGGISFHQLNLPCPIAGQPGSVPPSVLQLSSVNFSSMRTFHMLCRNGDSTALYILSIPRPRQSSSVHPQRIGTQLQPTLIRIDKEYTSHEVSPGSHIISFAFYKYIYYGFQNESQRQCEGICILWSDGSLSLARTYQAYRSQTVSSTGQQLRRRQAYNSTRPGVPITVVTQQ</sequence>
<dbReference type="VEuPathDB" id="GiardiaDB:GLP15_4044"/>
<name>E1F5G0_GIAIA</name>
<protein>
    <submittedName>
        <fullName evidence="1">Uncharacterized protein</fullName>
    </submittedName>
</protein>
<dbReference type="OMA" id="QCEGICI"/>
<evidence type="ECO:0000313" key="1">
    <source>
        <dbReference type="EMBL" id="EFO62311.1"/>
    </source>
</evidence>